<protein>
    <submittedName>
        <fullName evidence="2">Uncharacterized protein</fullName>
    </submittedName>
</protein>
<dbReference type="KEGG" id="pdio:PDMSB3_1936.1"/>
<evidence type="ECO:0000313" key="3">
    <source>
        <dbReference type="Proteomes" id="UP000325811"/>
    </source>
</evidence>
<name>A0A5Q4ZUG0_9BURK</name>
<feature type="compositionally biased region" description="Low complexity" evidence="1">
    <location>
        <begin position="31"/>
        <end position="43"/>
    </location>
</feature>
<reference evidence="2 3" key="1">
    <citation type="submission" date="2019-08" db="EMBL/GenBank/DDBJ databases">
        <authorList>
            <person name="Herpell B J."/>
        </authorList>
    </citation>
    <scope>NUCLEOTIDE SEQUENCE [LARGE SCALE GENOMIC DNA]</scope>
    <source>
        <strain evidence="3">Msb3</strain>
    </source>
</reference>
<gene>
    <name evidence="2" type="ORF">PDMSB3_1936</name>
</gene>
<dbReference type="Proteomes" id="UP000325811">
    <property type="component" value="Chromosome II"/>
</dbReference>
<organism evidence="2 3">
    <name type="scientific">Paraburkholderia dioscoreae</name>
    <dbReference type="NCBI Taxonomy" id="2604047"/>
    <lineage>
        <taxon>Bacteria</taxon>
        <taxon>Pseudomonadati</taxon>
        <taxon>Pseudomonadota</taxon>
        <taxon>Betaproteobacteria</taxon>
        <taxon>Burkholderiales</taxon>
        <taxon>Burkholderiaceae</taxon>
        <taxon>Paraburkholderia</taxon>
    </lineage>
</organism>
<keyword evidence="3" id="KW-1185">Reference proteome</keyword>
<dbReference type="EMBL" id="LR699554">
    <property type="protein sequence ID" value="VVD33220.1"/>
    <property type="molecule type" value="Genomic_DNA"/>
</dbReference>
<proteinExistence type="predicted"/>
<dbReference type="AlphaFoldDB" id="A0A5Q4ZUG0"/>
<dbReference type="RefSeq" id="WP_165188529.1">
    <property type="nucleotide sequence ID" value="NZ_LR699554.1"/>
</dbReference>
<accession>A0A5Q4ZUG0</accession>
<evidence type="ECO:0000313" key="2">
    <source>
        <dbReference type="EMBL" id="VVD33220.1"/>
    </source>
</evidence>
<evidence type="ECO:0000256" key="1">
    <source>
        <dbReference type="SAM" id="MobiDB-lite"/>
    </source>
</evidence>
<feature type="region of interest" description="Disordered" evidence="1">
    <location>
        <begin position="28"/>
        <end position="79"/>
    </location>
</feature>
<sequence>MKIRSTEFLAAVAILTSATVMQIREHRPAREAPSASAQAASPSCGMTRGGLVPAACEPTRDERQDPAMLRQRSTPQIWV</sequence>